<dbReference type="EMBL" id="CP092868">
    <property type="protein sequence ID" value="UYV68629.1"/>
    <property type="molecule type" value="Genomic_DNA"/>
</dbReference>
<dbReference type="InterPro" id="IPR006884">
    <property type="entry name" value="Fzo/mitofusin_HR2"/>
</dbReference>
<feature type="coiled-coil region" evidence="11">
    <location>
        <begin position="412"/>
        <end position="446"/>
    </location>
</feature>
<feature type="domain" description="Dynamin-type G" evidence="12">
    <location>
        <begin position="133"/>
        <end position="381"/>
    </location>
</feature>
<evidence type="ECO:0000256" key="10">
    <source>
        <dbReference type="ARBA" id="ARBA00023136"/>
    </source>
</evidence>
<dbReference type="PANTHER" id="PTHR10465:SF3">
    <property type="entry name" value="TRANSMEMBRANE GTPASE MARF-RELATED"/>
    <property type="match status" value="1"/>
</dbReference>
<evidence type="ECO:0000256" key="11">
    <source>
        <dbReference type="SAM" id="Coils"/>
    </source>
</evidence>
<keyword evidence="5" id="KW-0378">Hydrolase</keyword>
<feature type="coiled-coil region" evidence="11">
    <location>
        <begin position="740"/>
        <end position="767"/>
    </location>
</feature>
<comment type="subcellular location">
    <subcellularLocation>
        <location evidence="1">Mitochondrion outer membrane</location>
        <topology evidence="1">Multi-pass membrane protein</topology>
    </subcellularLocation>
</comment>
<evidence type="ECO:0000256" key="4">
    <source>
        <dbReference type="ARBA" id="ARBA00022787"/>
    </source>
</evidence>
<evidence type="ECO:0000256" key="6">
    <source>
        <dbReference type="ARBA" id="ARBA00022989"/>
    </source>
</evidence>
<protein>
    <submittedName>
        <fullName evidence="13">MFN2</fullName>
    </submittedName>
</protein>
<keyword evidence="9" id="KW-0342">GTP-binding</keyword>
<keyword evidence="8" id="KW-0496">Mitochondrion</keyword>
<accession>A0ABY6KIS1</accession>
<dbReference type="CDD" id="cd09912">
    <property type="entry name" value="DLP_2"/>
    <property type="match status" value="1"/>
</dbReference>
<dbReference type="Gene3D" id="1.20.5.110">
    <property type="match status" value="1"/>
</dbReference>
<evidence type="ECO:0000256" key="3">
    <source>
        <dbReference type="ARBA" id="ARBA00022741"/>
    </source>
</evidence>
<keyword evidence="14" id="KW-1185">Reference proteome</keyword>
<dbReference type="InterPro" id="IPR027094">
    <property type="entry name" value="Mitofusin_fam"/>
</dbReference>
<evidence type="ECO:0000256" key="1">
    <source>
        <dbReference type="ARBA" id="ARBA00004374"/>
    </source>
</evidence>
<evidence type="ECO:0000313" key="14">
    <source>
        <dbReference type="Proteomes" id="UP001235939"/>
    </source>
</evidence>
<dbReference type="Proteomes" id="UP001235939">
    <property type="component" value="Chromosome 06"/>
</dbReference>
<keyword evidence="7 11" id="KW-0175">Coiled coil</keyword>
<sequence>MMIWMLNFPTYNCLPVAFREQLFRPKVGVAEPYGDVPMAGYLNRSLPHSPVDEDMPATRPEALRVVADASPLKIFVLAKRKINDIFLELADHVEASYKFLENLGLESQVVTQEQLDELEKSRYKIVGIREVLARDHMKVVFFGRTSNGKSTVINAMLQDKILPSGLGHTTNCFLQVEGSDSQNAFLLTEDSHVPKNVQSVDQLGNAIHSEAIGENSLVRIFWPKQRCPLLRDDVVLLDSPGIDVSTSLDEWIDKHCLDADVFVLVANSESTLMLTEKNFFHKVSERLSKPNVFILNNRWDASVMEPESQEKVRKQHLERNVAFLVDELKVSTRAQAENRVFFVSAKEVLQARLQSQVGLAPHTGALGEGFQNRYFEFQDFERKFEECLSQTAVKTKFEQHAQRGHTIISNSRAILEAVYERGLQQKEELQARRQELKQRLEMTKQQHILATNLLRESVFHLVETVEQRVAAGLAEEIRKLQAIIAEYDRTFNTEPLVLDIYKKELHSFLDQRIEQNLRTKLDSILQHALDDAHKDMLEKFLVLIPENHQGRLKDILPQSRLELTYRLSCDRLCADFEEDLSFRFSLGLWSMGRRLLEMPPPTAPQTPSNEAPRALPAPDYLAIVQKMALVSPASQTALGGLAISVLCGWQLMRTVGWRVIAISLGIYGTLYIYERVTWTTKAKERAFKKQYVAHATRKLRLIVDLTSANCGHQVKQLNIMWCRELGYTFSRLNHLVEQVVTELQTEIQSLDLQLAQLEDSIAQARILKYGLHLSYKAQLHTYFTCP</sequence>
<dbReference type="Pfam" id="PF04799">
    <property type="entry name" value="Fzo_mitofusin"/>
    <property type="match status" value="1"/>
</dbReference>
<evidence type="ECO:0000256" key="9">
    <source>
        <dbReference type="ARBA" id="ARBA00023134"/>
    </source>
</evidence>
<feature type="non-terminal residue" evidence="13">
    <location>
        <position position="1"/>
    </location>
</feature>
<dbReference type="InterPro" id="IPR030381">
    <property type="entry name" value="G_DYNAMIN_dom"/>
</dbReference>
<dbReference type="InterPro" id="IPR027417">
    <property type="entry name" value="P-loop_NTPase"/>
</dbReference>
<dbReference type="PROSITE" id="PS51718">
    <property type="entry name" value="G_DYNAMIN_2"/>
    <property type="match status" value="1"/>
</dbReference>
<keyword evidence="3" id="KW-0547">Nucleotide-binding</keyword>
<evidence type="ECO:0000256" key="5">
    <source>
        <dbReference type="ARBA" id="ARBA00022801"/>
    </source>
</evidence>
<evidence type="ECO:0000259" key="12">
    <source>
        <dbReference type="PROSITE" id="PS51718"/>
    </source>
</evidence>
<evidence type="ECO:0000256" key="7">
    <source>
        <dbReference type="ARBA" id="ARBA00023054"/>
    </source>
</evidence>
<keyword evidence="6" id="KW-1133">Transmembrane helix</keyword>
<gene>
    <name evidence="13" type="ORF">LAZ67_6000268</name>
</gene>
<evidence type="ECO:0000313" key="13">
    <source>
        <dbReference type="EMBL" id="UYV68629.1"/>
    </source>
</evidence>
<keyword evidence="2" id="KW-0812">Transmembrane</keyword>
<evidence type="ECO:0000256" key="8">
    <source>
        <dbReference type="ARBA" id="ARBA00023128"/>
    </source>
</evidence>
<dbReference type="InterPro" id="IPR045063">
    <property type="entry name" value="Dynamin_N"/>
</dbReference>
<dbReference type="SUPFAM" id="SSF52540">
    <property type="entry name" value="P-loop containing nucleoside triphosphate hydrolases"/>
    <property type="match status" value="1"/>
</dbReference>
<reference evidence="13 14" key="1">
    <citation type="submission" date="2022-01" db="EMBL/GenBank/DDBJ databases">
        <title>A chromosomal length assembly of Cordylochernes scorpioides.</title>
        <authorList>
            <person name="Zeh D."/>
            <person name="Zeh J."/>
        </authorList>
    </citation>
    <scope>NUCLEOTIDE SEQUENCE [LARGE SCALE GENOMIC DNA]</scope>
    <source>
        <strain evidence="13">IN4F17</strain>
        <tissue evidence="13">Whole Body</tissue>
    </source>
</reference>
<evidence type="ECO:0000256" key="2">
    <source>
        <dbReference type="ARBA" id="ARBA00022692"/>
    </source>
</evidence>
<proteinExistence type="predicted"/>
<dbReference type="Gene3D" id="3.40.50.300">
    <property type="entry name" value="P-loop containing nucleotide triphosphate hydrolases"/>
    <property type="match status" value="1"/>
</dbReference>
<keyword evidence="10" id="KW-0472">Membrane</keyword>
<dbReference type="PANTHER" id="PTHR10465">
    <property type="entry name" value="TRANSMEMBRANE GTPASE FZO1"/>
    <property type="match status" value="1"/>
</dbReference>
<dbReference type="Pfam" id="PF00350">
    <property type="entry name" value="Dynamin_N"/>
    <property type="match status" value="1"/>
</dbReference>
<name>A0ABY6KIS1_9ARAC</name>
<keyword evidence="4" id="KW-1000">Mitochondrion outer membrane</keyword>
<organism evidence="13 14">
    <name type="scientific">Cordylochernes scorpioides</name>
    <dbReference type="NCBI Taxonomy" id="51811"/>
    <lineage>
        <taxon>Eukaryota</taxon>
        <taxon>Metazoa</taxon>
        <taxon>Ecdysozoa</taxon>
        <taxon>Arthropoda</taxon>
        <taxon>Chelicerata</taxon>
        <taxon>Arachnida</taxon>
        <taxon>Pseudoscorpiones</taxon>
        <taxon>Cheliferoidea</taxon>
        <taxon>Chernetidae</taxon>
        <taxon>Cordylochernes</taxon>
    </lineage>
</organism>